<organism evidence="2 3">
    <name type="scientific">Tectimicrobiota bacterium</name>
    <dbReference type="NCBI Taxonomy" id="2528274"/>
    <lineage>
        <taxon>Bacteria</taxon>
        <taxon>Pseudomonadati</taxon>
        <taxon>Nitrospinota/Tectimicrobiota group</taxon>
        <taxon>Candidatus Tectimicrobiota</taxon>
    </lineage>
</organism>
<proteinExistence type="predicted"/>
<dbReference type="Gene3D" id="1.20.1250.20">
    <property type="entry name" value="MFS general substrate transporter like domains"/>
    <property type="match status" value="1"/>
</dbReference>
<dbReference type="AlphaFoldDB" id="A0A932G0Q5"/>
<reference evidence="2" key="1">
    <citation type="submission" date="2020-07" db="EMBL/GenBank/DDBJ databases">
        <title>Huge and variable diversity of episymbiotic CPR bacteria and DPANN archaea in groundwater ecosystems.</title>
        <authorList>
            <person name="He C.Y."/>
            <person name="Keren R."/>
            <person name="Whittaker M."/>
            <person name="Farag I.F."/>
            <person name="Doudna J."/>
            <person name="Cate J.H.D."/>
            <person name="Banfield J.F."/>
        </authorList>
    </citation>
    <scope>NUCLEOTIDE SEQUENCE</scope>
    <source>
        <strain evidence="2">NC_groundwater_672_Ag_B-0.1um_62_36</strain>
    </source>
</reference>
<accession>A0A932G0Q5</accession>
<evidence type="ECO:0000313" key="3">
    <source>
        <dbReference type="Proteomes" id="UP000769766"/>
    </source>
</evidence>
<name>A0A932G0Q5_UNCTE</name>
<keyword evidence="1" id="KW-0812">Transmembrane</keyword>
<feature type="transmembrane region" description="Helical" evidence="1">
    <location>
        <begin position="6"/>
        <end position="22"/>
    </location>
</feature>
<sequence length="60" mass="6798">MKMPGAYLYLGILFFINLFNYLDRLIISAVFPLLKADLHLSDSELGLLASSFGRPNTYSR</sequence>
<protein>
    <recommendedName>
        <fullName evidence="4">MFS transporter</fullName>
    </recommendedName>
</protein>
<dbReference type="EMBL" id="JACPRF010000206">
    <property type="protein sequence ID" value="MBI2876565.1"/>
    <property type="molecule type" value="Genomic_DNA"/>
</dbReference>
<evidence type="ECO:0000313" key="2">
    <source>
        <dbReference type="EMBL" id="MBI2876565.1"/>
    </source>
</evidence>
<keyword evidence="1" id="KW-0472">Membrane</keyword>
<comment type="caution">
    <text evidence="2">The sequence shown here is derived from an EMBL/GenBank/DDBJ whole genome shotgun (WGS) entry which is preliminary data.</text>
</comment>
<dbReference type="SUPFAM" id="SSF103473">
    <property type="entry name" value="MFS general substrate transporter"/>
    <property type="match status" value="1"/>
</dbReference>
<evidence type="ECO:0008006" key="4">
    <source>
        <dbReference type="Google" id="ProtNLM"/>
    </source>
</evidence>
<evidence type="ECO:0000256" key="1">
    <source>
        <dbReference type="SAM" id="Phobius"/>
    </source>
</evidence>
<dbReference type="InterPro" id="IPR036259">
    <property type="entry name" value="MFS_trans_sf"/>
</dbReference>
<gene>
    <name evidence="2" type="ORF">HYY20_06765</name>
</gene>
<keyword evidence="1" id="KW-1133">Transmembrane helix</keyword>
<dbReference type="Proteomes" id="UP000769766">
    <property type="component" value="Unassembled WGS sequence"/>
</dbReference>